<dbReference type="Proteomes" id="UP000595636">
    <property type="component" value="Chromosome"/>
</dbReference>
<evidence type="ECO:0000313" key="3">
    <source>
        <dbReference type="EMBL" id="QQM40194.1"/>
    </source>
</evidence>
<dbReference type="AlphaFoldDB" id="A0A7T7I367"/>
<feature type="chain" id="PRO_5038766430" description="Secreted protein" evidence="2">
    <location>
        <begin position="30"/>
        <end position="124"/>
    </location>
</feature>
<evidence type="ECO:0000256" key="2">
    <source>
        <dbReference type="SAM" id="SignalP"/>
    </source>
</evidence>
<dbReference type="KEGG" id="slf:JEQ17_12400"/>
<reference evidence="3 4" key="1">
    <citation type="submission" date="2020-12" db="EMBL/GenBank/DDBJ databases">
        <title>A novel species.</title>
        <authorList>
            <person name="Li K."/>
        </authorList>
    </citation>
    <scope>NUCLEOTIDE SEQUENCE [LARGE SCALE GENOMIC DNA]</scope>
    <source>
        <strain evidence="3 4">ZYC-3</strain>
    </source>
</reference>
<evidence type="ECO:0000256" key="1">
    <source>
        <dbReference type="SAM" id="MobiDB-lite"/>
    </source>
</evidence>
<keyword evidence="2" id="KW-0732">Signal</keyword>
<protein>
    <recommendedName>
        <fullName evidence="5">Secreted protein</fullName>
    </recommendedName>
</protein>
<sequence>MLRGTTARTLFTVLAAVLLALQLSAPASAFASAHTAPVTGPKSKAEFVTCGEALHPGSPTGPLRTRDRIRVADHVPQSPARPLLCKDPATHHDDPSHLAAPAAHHRTTRSSTAHSAAALQVFRC</sequence>
<dbReference type="EMBL" id="CP066831">
    <property type="protein sequence ID" value="QQM40194.1"/>
    <property type="molecule type" value="Genomic_DNA"/>
</dbReference>
<dbReference type="RefSeq" id="WP_200395318.1">
    <property type="nucleotide sequence ID" value="NZ_CP066831.1"/>
</dbReference>
<organism evidence="3 4">
    <name type="scientific">Streptomyces liliifuscus</name>
    <dbReference type="NCBI Taxonomy" id="2797636"/>
    <lineage>
        <taxon>Bacteria</taxon>
        <taxon>Bacillati</taxon>
        <taxon>Actinomycetota</taxon>
        <taxon>Actinomycetes</taxon>
        <taxon>Kitasatosporales</taxon>
        <taxon>Streptomycetaceae</taxon>
        <taxon>Streptomyces</taxon>
    </lineage>
</organism>
<gene>
    <name evidence="3" type="ORF">JEQ17_12400</name>
</gene>
<accession>A0A7T7I367</accession>
<evidence type="ECO:0000313" key="4">
    <source>
        <dbReference type="Proteomes" id="UP000595636"/>
    </source>
</evidence>
<name>A0A7T7I367_9ACTN</name>
<evidence type="ECO:0008006" key="5">
    <source>
        <dbReference type="Google" id="ProtNLM"/>
    </source>
</evidence>
<feature type="region of interest" description="Disordered" evidence="1">
    <location>
        <begin position="74"/>
        <end position="114"/>
    </location>
</feature>
<feature type="signal peptide" evidence="2">
    <location>
        <begin position="1"/>
        <end position="29"/>
    </location>
</feature>
<proteinExistence type="predicted"/>
<keyword evidence="4" id="KW-1185">Reference proteome</keyword>